<comment type="caution">
    <text evidence="4">The sequence shown here is derived from an EMBL/GenBank/DDBJ whole genome shotgun (WGS) entry which is preliminary data.</text>
</comment>
<evidence type="ECO:0000256" key="3">
    <source>
        <dbReference type="SAM" id="Phobius"/>
    </source>
</evidence>
<dbReference type="InterPro" id="IPR000462">
    <property type="entry name" value="CDP-OH_P_trans"/>
</dbReference>
<dbReference type="PROSITE" id="PS00379">
    <property type="entry name" value="CDP_ALCOHOL_P_TRANSF"/>
    <property type="match status" value="1"/>
</dbReference>
<feature type="transmembrane region" description="Helical" evidence="3">
    <location>
        <begin position="234"/>
        <end position="257"/>
    </location>
</feature>
<evidence type="ECO:0000256" key="2">
    <source>
        <dbReference type="RuleBase" id="RU003750"/>
    </source>
</evidence>
<dbReference type="InterPro" id="IPR043130">
    <property type="entry name" value="CDP-OH_PTrfase_TM_dom"/>
</dbReference>
<dbReference type="InterPro" id="IPR048254">
    <property type="entry name" value="CDP_ALCOHOL_P_TRANSF_CS"/>
</dbReference>
<sequence>MVNPSFTTDFTMDDVRTRTYKARDAWWTVFLVDPLAGRLVRFTANRTSLTPDQVSLGALLLGLGAAGCFWKAGPWLIAGAILYHLSFVLDCVDGKLARLTGTGTVFGGWLDYVFDRIRVLACAVALTAGQYAATGRPVYLGLGIAIVFLDMLRYLDALKVAAVRREMNGRLRDAVPADGPERVAVDLQRGFRQRFSWYLRVRDWLLRHRVRTHLVSGIEFQMAVFIVGPLCHAIIPVTVVAGALMLVFEVGIVYKLWLSSKDFTRALGEAETSRSPV</sequence>
<keyword evidence="3" id="KW-0472">Membrane</keyword>
<organism evidence="4 5">
    <name type="scientific">Actinoallomurus oryzae</name>
    <dbReference type="NCBI Taxonomy" id="502180"/>
    <lineage>
        <taxon>Bacteria</taxon>
        <taxon>Bacillati</taxon>
        <taxon>Actinomycetota</taxon>
        <taxon>Actinomycetes</taxon>
        <taxon>Streptosporangiales</taxon>
        <taxon>Thermomonosporaceae</taxon>
        <taxon>Actinoallomurus</taxon>
    </lineage>
</organism>
<comment type="similarity">
    <text evidence="2">Belongs to the CDP-alcohol phosphatidyltransferase class-I family.</text>
</comment>
<keyword evidence="3" id="KW-0812">Transmembrane</keyword>
<dbReference type="EMBL" id="BAABHF010000010">
    <property type="protein sequence ID" value="GAA4486098.1"/>
    <property type="molecule type" value="Genomic_DNA"/>
</dbReference>
<evidence type="ECO:0000313" key="5">
    <source>
        <dbReference type="Proteomes" id="UP001500503"/>
    </source>
</evidence>
<reference evidence="5" key="1">
    <citation type="journal article" date="2019" name="Int. J. Syst. Evol. Microbiol.">
        <title>The Global Catalogue of Microorganisms (GCM) 10K type strain sequencing project: providing services to taxonomists for standard genome sequencing and annotation.</title>
        <authorList>
            <consortium name="The Broad Institute Genomics Platform"/>
            <consortium name="The Broad Institute Genome Sequencing Center for Infectious Disease"/>
            <person name="Wu L."/>
            <person name="Ma J."/>
        </authorList>
    </citation>
    <scope>NUCLEOTIDE SEQUENCE [LARGE SCALE GENOMIC DNA]</scope>
    <source>
        <strain evidence="5">JCM 17933</strain>
    </source>
</reference>
<evidence type="ECO:0008006" key="6">
    <source>
        <dbReference type="Google" id="ProtNLM"/>
    </source>
</evidence>
<keyword evidence="3" id="KW-1133">Transmembrane helix</keyword>
<dbReference type="Pfam" id="PF01066">
    <property type="entry name" value="CDP-OH_P_transf"/>
    <property type="match status" value="1"/>
</dbReference>
<evidence type="ECO:0000256" key="1">
    <source>
        <dbReference type="ARBA" id="ARBA00022679"/>
    </source>
</evidence>
<name>A0ABP8PH54_9ACTN</name>
<dbReference type="Proteomes" id="UP001500503">
    <property type="component" value="Unassembled WGS sequence"/>
</dbReference>
<dbReference type="Gene3D" id="1.20.120.1760">
    <property type="match status" value="1"/>
</dbReference>
<protein>
    <recommendedName>
        <fullName evidence="6">CDP-alcohol phosphatidyltransferase family protein</fullName>
    </recommendedName>
</protein>
<keyword evidence="1 2" id="KW-0808">Transferase</keyword>
<proteinExistence type="inferred from homology"/>
<evidence type="ECO:0000313" key="4">
    <source>
        <dbReference type="EMBL" id="GAA4486098.1"/>
    </source>
</evidence>
<gene>
    <name evidence="4" type="ORF">GCM10023191_011680</name>
</gene>
<accession>A0ABP8PH54</accession>
<keyword evidence="5" id="KW-1185">Reference proteome</keyword>